<feature type="transmembrane region" description="Helical" evidence="1">
    <location>
        <begin position="6"/>
        <end position="27"/>
    </location>
</feature>
<name>A0A1F5CAJ2_9BACT</name>
<comment type="caution">
    <text evidence="2">The sequence shown here is derived from an EMBL/GenBank/DDBJ whole genome shotgun (WGS) entry which is preliminary data.</text>
</comment>
<feature type="transmembrane region" description="Helical" evidence="1">
    <location>
        <begin position="39"/>
        <end position="57"/>
    </location>
</feature>
<feature type="transmembrane region" description="Helical" evidence="1">
    <location>
        <begin position="132"/>
        <end position="152"/>
    </location>
</feature>
<keyword evidence="1" id="KW-0472">Membrane</keyword>
<protein>
    <submittedName>
        <fullName evidence="2">Uncharacterized protein</fullName>
    </submittedName>
</protein>
<feature type="transmembrane region" description="Helical" evidence="1">
    <location>
        <begin position="69"/>
        <end position="91"/>
    </location>
</feature>
<keyword evidence="1" id="KW-1133">Transmembrane helix</keyword>
<feature type="transmembrane region" description="Helical" evidence="1">
    <location>
        <begin position="98"/>
        <end position="120"/>
    </location>
</feature>
<proteinExistence type="predicted"/>
<organism evidence="2 3">
    <name type="scientific">Candidatus Azambacteria bacterium RIFCSPLOWO2_02_FULL_44_14</name>
    <dbReference type="NCBI Taxonomy" id="1797306"/>
    <lineage>
        <taxon>Bacteria</taxon>
        <taxon>Candidatus Azamiibacteriota</taxon>
    </lineage>
</organism>
<evidence type="ECO:0000313" key="2">
    <source>
        <dbReference type="EMBL" id="OGD39896.1"/>
    </source>
</evidence>
<accession>A0A1F5CAJ2</accession>
<evidence type="ECO:0000313" key="3">
    <source>
        <dbReference type="Proteomes" id="UP000177197"/>
    </source>
</evidence>
<keyword evidence="1" id="KW-0812">Transmembrane</keyword>
<dbReference type="EMBL" id="MEYV01000016">
    <property type="protein sequence ID" value="OGD39896.1"/>
    <property type="molecule type" value="Genomic_DNA"/>
</dbReference>
<dbReference type="AlphaFoldDB" id="A0A1F5CAJ2"/>
<reference evidence="2 3" key="1">
    <citation type="journal article" date="2016" name="Nat. Commun.">
        <title>Thousands of microbial genomes shed light on interconnected biogeochemical processes in an aquifer system.</title>
        <authorList>
            <person name="Anantharaman K."/>
            <person name="Brown C.T."/>
            <person name="Hug L.A."/>
            <person name="Sharon I."/>
            <person name="Castelle C.J."/>
            <person name="Probst A.J."/>
            <person name="Thomas B.C."/>
            <person name="Singh A."/>
            <person name="Wilkins M.J."/>
            <person name="Karaoz U."/>
            <person name="Brodie E.L."/>
            <person name="Williams K.H."/>
            <person name="Hubbard S.S."/>
            <person name="Banfield J.F."/>
        </authorList>
    </citation>
    <scope>NUCLEOTIDE SEQUENCE [LARGE SCALE GENOMIC DNA]</scope>
</reference>
<dbReference type="Proteomes" id="UP000177197">
    <property type="component" value="Unassembled WGS sequence"/>
</dbReference>
<sequence length="163" mass="18469">MSETWEIAIFWFVFMILSGWILRQFYFSKSATLIKYFRHTAFIVEIIIIGLFFFPWVPKARGGFSGWNLALHGNAGVTALLLLLIISAGLFLSRNLKFIIVGVASHIAANVLIFAVMIQILPETVQLGFHDVAPIIMALLLLTNTVVALLLWDQLQKQERYSK</sequence>
<gene>
    <name evidence="2" type="ORF">A3I30_01470</name>
</gene>
<evidence type="ECO:0000256" key="1">
    <source>
        <dbReference type="SAM" id="Phobius"/>
    </source>
</evidence>